<sequence length="81" mass="9296">MNKTIALEALGYVVSKDRYLGDGRIAMREKKAFTAGIEAIRGIMADRLDRLLWKAEKSNTDYDRARLDGALWLYEVLEDED</sequence>
<evidence type="ECO:0000313" key="1">
    <source>
        <dbReference type="EMBL" id="CAB4166447.1"/>
    </source>
</evidence>
<gene>
    <name evidence="1" type="ORF">UFOVP851_28</name>
</gene>
<proteinExistence type="predicted"/>
<protein>
    <submittedName>
        <fullName evidence="1">Uncharacterized protein</fullName>
    </submittedName>
</protein>
<name>A0A6J5P5H9_9CAUD</name>
<reference evidence="1" key="1">
    <citation type="submission" date="2020-04" db="EMBL/GenBank/DDBJ databases">
        <authorList>
            <person name="Chiriac C."/>
            <person name="Salcher M."/>
            <person name="Ghai R."/>
            <person name="Kavagutti S V."/>
        </authorList>
    </citation>
    <scope>NUCLEOTIDE SEQUENCE</scope>
</reference>
<accession>A0A6J5P5H9</accession>
<organism evidence="1">
    <name type="scientific">uncultured Caudovirales phage</name>
    <dbReference type="NCBI Taxonomy" id="2100421"/>
    <lineage>
        <taxon>Viruses</taxon>
        <taxon>Duplodnaviria</taxon>
        <taxon>Heunggongvirae</taxon>
        <taxon>Uroviricota</taxon>
        <taxon>Caudoviricetes</taxon>
        <taxon>Peduoviridae</taxon>
        <taxon>Maltschvirus</taxon>
        <taxon>Maltschvirus maltsch</taxon>
    </lineage>
</organism>
<dbReference type="EMBL" id="LR796790">
    <property type="protein sequence ID" value="CAB4166447.1"/>
    <property type="molecule type" value="Genomic_DNA"/>
</dbReference>